<dbReference type="GO" id="GO:0006123">
    <property type="term" value="P:mitochondrial electron transport, cytochrome c to oxygen"/>
    <property type="evidence" value="ECO:0007669"/>
    <property type="project" value="InterPro"/>
</dbReference>
<evidence type="ECO:0000313" key="7">
    <source>
        <dbReference type="EMBL" id="KAF0748379.1"/>
    </source>
</evidence>
<dbReference type="GO" id="GO:0002082">
    <property type="term" value="P:regulation of oxidative phosphorylation"/>
    <property type="evidence" value="ECO:0007669"/>
    <property type="project" value="TreeGrafter"/>
</dbReference>
<dbReference type="Gene3D" id="4.10.91.10">
    <property type="entry name" value="Cytochrome c oxidase, subunit VIIa"/>
    <property type="match status" value="1"/>
</dbReference>
<protein>
    <submittedName>
        <fullName evidence="7">Uncharacterized protein</fullName>
    </submittedName>
</protein>
<dbReference type="InterPro" id="IPR036539">
    <property type="entry name" value="Cyt_c_oxidase_su7a_sf"/>
</dbReference>
<dbReference type="SUPFAM" id="SSF81419">
    <property type="entry name" value="Mitochondrial cytochrome c oxidase subunit VIIa"/>
    <property type="match status" value="1"/>
</dbReference>
<dbReference type="PANTHER" id="PTHR10510:SF11">
    <property type="entry name" value="CYTOCHROME C OXIDASE SUBUNIT 7A, MITOCHONDRIAL"/>
    <property type="match status" value="1"/>
</dbReference>
<dbReference type="GO" id="GO:0005743">
    <property type="term" value="C:mitochondrial inner membrane"/>
    <property type="evidence" value="ECO:0007669"/>
    <property type="project" value="UniProtKB-SubCell"/>
</dbReference>
<dbReference type="GO" id="GO:0045277">
    <property type="term" value="C:respiratory chain complex IV"/>
    <property type="evidence" value="ECO:0007669"/>
    <property type="project" value="InterPro"/>
</dbReference>
<reference evidence="7 8" key="1">
    <citation type="submission" date="2019-08" db="EMBL/GenBank/DDBJ databases">
        <title>Whole genome of Aphis craccivora.</title>
        <authorList>
            <person name="Voronova N.V."/>
            <person name="Shulinski R.S."/>
            <person name="Bandarenka Y.V."/>
            <person name="Zhorov D.G."/>
            <person name="Warner D."/>
        </authorList>
    </citation>
    <scope>NUCLEOTIDE SEQUENCE [LARGE SCALE GENOMIC DNA]</scope>
    <source>
        <strain evidence="7">180601</strain>
        <tissue evidence="7">Whole Body</tissue>
    </source>
</reference>
<evidence type="ECO:0000256" key="5">
    <source>
        <dbReference type="ARBA" id="ARBA00023136"/>
    </source>
</evidence>
<evidence type="ECO:0000256" key="6">
    <source>
        <dbReference type="SAM" id="Phobius"/>
    </source>
</evidence>
<dbReference type="Pfam" id="PF02238">
    <property type="entry name" value="COX7a"/>
    <property type="match status" value="1"/>
</dbReference>
<organism evidence="7 8">
    <name type="scientific">Aphis craccivora</name>
    <name type="common">Cowpea aphid</name>
    <dbReference type="NCBI Taxonomy" id="307492"/>
    <lineage>
        <taxon>Eukaryota</taxon>
        <taxon>Metazoa</taxon>
        <taxon>Ecdysozoa</taxon>
        <taxon>Arthropoda</taxon>
        <taxon>Hexapoda</taxon>
        <taxon>Insecta</taxon>
        <taxon>Pterygota</taxon>
        <taxon>Neoptera</taxon>
        <taxon>Paraneoptera</taxon>
        <taxon>Hemiptera</taxon>
        <taxon>Sternorrhyncha</taxon>
        <taxon>Aphidomorpha</taxon>
        <taxon>Aphidoidea</taxon>
        <taxon>Aphididae</taxon>
        <taxon>Aphidini</taxon>
        <taxon>Aphis</taxon>
        <taxon>Aphis</taxon>
    </lineage>
</organism>
<evidence type="ECO:0000256" key="3">
    <source>
        <dbReference type="ARBA" id="ARBA00022792"/>
    </source>
</evidence>
<keyword evidence="3" id="KW-0999">Mitochondrion inner membrane</keyword>
<comment type="caution">
    <text evidence="7">The sequence shown here is derived from an EMBL/GenBank/DDBJ whole genome shotgun (WGS) entry which is preliminary data.</text>
</comment>
<keyword evidence="4" id="KW-0496">Mitochondrion</keyword>
<accession>A0A6G0Y3M0</accession>
<keyword evidence="5 6" id="KW-0472">Membrane</keyword>
<comment type="subcellular location">
    <subcellularLocation>
        <location evidence="1">Mitochondrion inner membrane</location>
    </subcellularLocation>
</comment>
<keyword evidence="6" id="KW-0812">Transmembrane</keyword>
<dbReference type="InterPro" id="IPR003177">
    <property type="entry name" value="Cytc_oxidase_su7a_met"/>
</dbReference>
<dbReference type="InterPro" id="IPR039297">
    <property type="entry name" value="COX7a"/>
</dbReference>
<sequence>MSIRKILVATKPLSRSVHGSKPLSGEDARLKNLKEWQAFFQKPDGVPVYLKRGMTDRLLFGFIVIGTCVGLGNSFKYLYEEVIKP</sequence>
<dbReference type="OrthoDB" id="6580431at2759"/>
<dbReference type="EMBL" id="VUJU01006507">
    <property type="protein sequence ID" value="KAF0748379.1"/>
    <property type="molecule type" value="Genomic_DNA"/>
</dbReference>
<keyword evidence="6" id="KW-1133">Transmembrane helix</keyword>
<proteinExistence type="inferred from homology"/>
<dbReference type="GO" id="GO:0097250">
    <property type="term" value="P:mitochondrial respirasome assembly"/>
    <property type="evidence" value="ECO:0007669"/>
    <property type="project" value="TreeGrafter"/>
</dbReference>
<evidence type="ECO:0000256" key="2">
    <source>
        <dbReference type="ARBA" id="ARBA00009331"/>
    </source>
</evidence>
<dbReference type="AlphaFoldDB" id="A0A6G0Y3M0"/>
<feature type="transmembrane region" description="Helical" evidence="6">
    <location>
        <begin position="58"/>
        <end position="79"/>
    </location>
</feature>
<dbReference type="Proteomes" id="UP000478052">
    <property type="component" value="Unassembled WGS sequence"/>
</dbReference>
<evidence type="ECO:0000256" key="1">
    <source>
        <dbReference type="ARBA" id="ARBA00004273"/>
    </source>
</evidence>
<evidence type="ECO:0000256" key="4">
    <source>
        <dbReference type="ARBA" id="ARBA00023128"/>
    </source>
</evidence>
<evidence type="ECO:0000313" key="8">
    <source>
        <dbReference type="Proteomes" id="UP000478052"/>
    </source>
</evidence>
<gene>
    <name evidence="7" type="ORF">FWK35_00028850</name>
</gene>
<keyword evidence="8" id="KW-1185">Reference proteome</keyword>
<dbReference type="PANTHER" id="PTHR10510">
    <property type="entry name" value="CYTOCHROME C OXIDASE POLYPEPTIDE 7A"/>
    <property type="match status" value="1"/>
</dbReference>
<name>A0A6G0Y3M0_APHCR</name>
<comment type="similarity">
    <text evidence="2">Belongs to the cytochrome c oxidase VIIa family.</text>
</comment>